<feature type="domain" description="Lycopene cyclase" evidence="9">
    <location>
        <begin position="130"/>
        <end position="222"/>
    </location>
</feature>
<dbReference type="InterPro" id="IPR017825">
    <property type="entry name" value="Lycopene_cyclase_dom"/>
</dbReference>
<feature type="transmembrane region" description="Helical" evidence="8">
    <location>
        <begin position="158"/>
        <end position="180"/>
    </location>
</feature>
<accession>A0ABW8YX04</accession>
<evidence type="ECO:0000259" key="9">
    <source>
        <dbReference type="Pfam" id="PF18916"/>
    </source>
</evidence>
<organism evidence="10 11">
    <name type="scientific">Flavobacterium rhizosphaerae</name>
    <dbReference type="NCBI Taxonomy" id="3163298"/>
    <lineage>
        <taxon>Bacteria</taxon>
        <taxon>Pseudomonadati</taxon>
        <taxon>Bacteroidota</taxon>
        <taxon>Flavobacteriia</taxon>
        <taxon>Flavobacteriales</taxon>
        <taxon>Flavobacteriaceae</taxon>
        <taxon>Flavobacterium</taxon>
    </lineage>
</organism>
<keyword evidence="4" id="KW-0125">Carotenoid biosynthesis</keyword>
<feature type="transmembrane region" description="Helical" evidence="8">
    <location>
        <begin position="108"/>
        <end position="126"/>
    </location>
</feature>
<feature type="domain" description="Lycopene cyclase" evidence="9">
    <location>
        <begin position="4"/>
        <end position="93"/>
    </location>
</feature>
<keyword evidence="3 8" id="KW-0812">Transmembrane</keyword>
<feature type="transmembrane region" description="Helical" evidence="8">
    <location>
        <begin position="132"/>
        <end position="149"/>
    </location>
</feature>
<comment type="subcellular location">
    <subcellularLocation>
        <location evidence="1">Membrane</location>
        <topology evidence="1">Multi-pass membrane protein</topology>
    </subcellularLocation>
</comment>
<evidence type="ECO:0000256" key="8">
    <source>
        <dbReference type="SAM" id="Phobius"/>
    </source>
</evidence>
<reference evidence="10 11" key="1">
    <citation type="submission" date="2024-06" db="EMBL/GenBank/DDBJ databases">
        <authorList>
            <person name="Kaempfer P."/>
            <person name="Viver T."/>
        </authorList>
    </citation>
    <scope>NUCLEOTIDE SEQUENCE [LARGE SCALE GENOMIC DNA]</scope>
    <source>
        <strain evidence="10 11">ST-119</strain>
    </source>
</reference>
<dbReference type="RefSeq" id="WP_408085099.1">
    <property type="nucleotide sequence ID" value="NZ_JBELPZ010000009.1"/>
</dbReference>
<dbReference type="NCBIfam" id="TIGR03462">
    <property type="entry name" value="CarR_dom_SF"/>
    <property type="match status" value="1"/>
</dbReference>
<dbReference type="EMBL" id="JBELPZ010000009">
    <property type="protein sequence ID" value="MFL9844844.1"/>
    <property type="molecule type" value="Genomic_DNA"/>
</dbReference>
<evidence type="ECO:0000313" key="10">
    <source>
        <dbReference type="EMBL" id="MFL9844844.1"/>
    </source>
</evidence>
<feature type="transmembrane region" description="Helical" evidence="8">
    <location>
        <begin position="79"/>
        <end position="96"/>
    </location>
</feature>
<proteinExistence type="predicted"/>
<comment type="pathway">
    <text evidence="2">Carotenoid biosynthesis.</text>
</comment>
<evidence type="ECO:0000313" key="11">
    <source>
        <dbReference type="Proteomes" id="UP001629156"/>
    </source>
</evidence>
<evidence type="ECO:0000256" key="3">
    <source>
        <dbReference type="ARBA" id="ARBA00022692"/>
    </source>
</evidence>
<evidence type="ECO:0000256" key="5">
    <source>
        <dbReference type="ARBA" id="ARBA00022989"/>
    </source>
</evidence>
<feature type="transmembrane region" description="Helical" evidence="8">
    <location>
        <begin position="6"/>
        <end position="23"/>
    </location>
</feature>
<feature type="transmembrane region" description="Helical" evidence="8">
    <location>
        <begin position="35"/>
        <end position="59"/>
    </location>
</feature>
<keyword evidence="5 8" id="KW-1133">Transmembrane helix</keyword>
<dbReference type="Proteomes" id="UP001629156">
    <property type="component" value="Unassembled WGS sequence"/>
</dbReference>
<protein>
    <submittedName>
        <fullName evidence="10">Lycopene cyclase domain-containing protein</fullName>
    </submittedName>
</protein>
<gene>
    <name evidence="10" type="ORF">ABS766_10485</name>
</gene>
<evidence type="ECO:0000256" key="2">
    <source>
        <dbReference type="ARBA" id="ARBA00004829"/>
    </source>
</evidence>
<evidence type="ECO:0000256" key="6">
    <source>
        <dbReference type="ARBA" id="ARBA00023136"/>
    </source>
</evidence>
<keyword evidence="11" id="KW-1185">Reference proteome</keyword>
<comment type="caution">
    <text evidence="10">The sequence shown here is derived from an EMBL/GenBank/DDBJ whole genome shotgun (WGS) entry which is preliminary data.</text>
</comment>
<evidence type="ECO:0000256" key="4">
    <source>
        <dbReference type="ARBA" id="ARBA00022746"/>
    </source>
</evidence>
<keyword evidence="6 8" id="KW-0472">Membrane</keyword>
<dbReference type="Pfam" id="PF18916">
    <property type="entry name" value="Lycopene_cyc"/>
    <property type="match status" value="2"/>
</dbReference>
<name>A0ABW8YX04_9FLAO</name>
<evidence type="ECO:0000256" key="7">
    <source>
        <dbReference type="ARBA" id="ARBA00023235"/>
    </source>
</evidence>
<feature type="transmembrane region" description="Helical" evidence="8">
    <location>
        <begin position="205"/>
        <end position="222"/>
    </location>
</feature>
<evidence type="ECO:0000256" key="1">
    <source>
        <dbReference type="ARBA" id="ARBA00004141"/>
    </source>
</evidence>
<keyword evidence="7" id="KW-0413">Isomerase</keyword>
<sequence>MKPYTYLIIDVFCIIVPFIASFYPKRAFYKKWKSFLLANILVAVPFLVWDAIFTEIGVWGFNPDYLTGIYFFGLPVEEILFFFCIPYACVFTHFALQYLINKNPLERFSNWLTYFFMVVCIVFITVGFDKKYTFFTGLFTLLFLVFIRIRKVNISDALLTYFCIIPFFLLSNGILTGSFLEEPIVWYNNQENLAVRMFTIPVEDSIYGFLLIMLNIVLFDFFNKKLYKQSEAPGL</sequence>